<gene>
    <name evidence="2" type="ORF">CDL12_12838</name>
</gene>
<name>A0A2G9HAJ2_9LAMI</name>
<proteinExistence type="predicted"/>
<keyword evidence="3" id="KW-1185">Reference proteome</keyword>
<dbReference type="STRING" id="429701.A0A2G9HAJ2"/>
<dbReference type="OrthoDB" id="1903715at2759"/>
<dbReference type="PANTHER" id="PTHR36747:SF1">
    <property type="entry name" value="HYDROXYPROLINE-RICH GLYCOPROTEIN FAMILY PROTEIN"/>
    <property type="match status" value="1"/>
</dbReference>
<dbReference type="EMBL" id="NKXS01002257">
    <property type="protein sequence ID" value="PIN14542.1"/>
    <property type="molecule type" value="Genomic_DNA"/>
</dbReference>
<feature type="compositionally biased region" description="Polar residues" evidence="1">
    <location>
        <begin position="1"/>
        <end position="14"/>
    </location>
</feature>
<organism evidence="2 3">
    <name type="scientific">Handroanthus impetiginosus</name>
    <dbReference type="NCBI Taxonomy" id="429701"/>
    <lineage>
        <taxon>Eukaryota</taxon>
        <taxon>Viridiplantae</taxon>
        <taxon>Streptophyta</taxon>
        <taxon>Embryophyta</taxon>
        <taxon>Tracheophyta</taxon>
        <taxon>Spermatophyta</taxon>
        <taxon>Magnoliopsida</taxon>
        <taxon>eudicotyledons</taxon>
        <taxon>Gunneridae</taxon>
        <taxon>Pentapetalae</taxon>
        <taxon>asterids</taxon>
        <taxon>lamiids</taxon>
        <taxon>Lamiales</taxon>
        <taxon>Bignoniaceae</taxon>
        <taxon>Crescentiina</taxon>
        <taxon>Tabebuia alliance</taxon>
        <taxon>Handroanthus</taxon>
    </lineage>
</organism>
<dbReference type="Proteomes" id="UP000231279">
    <property type="component" value="Unassembled WGS sequence"/>
</dbReference>
<sequence length="119" mass="13283">MDTTNLETPPSKTPTFDAENKTPNQLNTPPPQNQTKTEKTQSPICNSGKNGTPDRLKVPKAFKYQERYTSPTDQMVSPITRGILARSRKGSKLLPPSLNQPKIEGLQFRESGLVRMEKS</sequence>
<evidence type="ECO:0000256" key="1">
    <source>
        <dbReference type="SAM" id="MobiDB-lite"/>
    </source>
</evidence>
<protein>
    <submittedName>
        <fullName evidence="2">Uncharacterized protein</fullName>
    </submittedName>
</protein>
<dbReference type="PANTHER" id="PTHR36747">
    <property type="entry name" value="HYDROXYPROLINE-RICH GLYCOPROTEIN FAMILY PROTEIN"/>
    <property type="match status" value="1"/>
</dbReference>
<comment type="caution">
    <text evidence="2">The sequence shown here is derived from an EMBL/GenBank/DDBJ whole genome shotgun (WGS) entry which is preliminary data.</text>
</comment>
<feature type="region of interest" description="Disordered" evidence="1">
    <location>
        <begin position="1"/>
        <end position="56"/>
    </location>
</feature>
<reference evidence="3" key="1">
    <citation type="journal article" date="2018" name="Gigascience">
        <title>Genome assembly of the Pink Ipe (Handroanthus impetiginosus, Bignoniaceae), a highly valued, ecologically keystone Neotropical timber forest tree.</title>
        <authorList>
            <person name="Silva-Junior O.B."/>
            <person name="Grattapaglia D."/>
            <person name="Novaes E."/>
            <person name="Collevatti R.G."/>
        </authorList>
    </citation>
    <scope>NUCLEOTIDE SEQUENCE [LARGE SCALE GENOMIC DNA]</scope>
    <source>
        <strain evidence="3">cv. UFG-1</strain>
    </source>
</reference>
<dbReference type="AlphaFoldDB" id="A0A2G9HAJ2"/>
<accession>A0A2G9HAJ2</accession>
<evidence type="ECO:0000313" key="3">
    <source>
        <dbReference type="Proteomes" id="UP000231279"/>
    </source>
</evidence>
<evidence type="ECO:0000313" key="2">
    <source>
        <dbReference type="EMBL" id="PIN14542.1"/>
    </source>
</evidence>